<accession>C6X7P6</accession>
<feature type="transmembrane region" description="Helical" evidence="11">
    <location>
        <begin position="454"/>
        <end position="472"/>
    </location>
</feature>
<dbReference type="GO" id="GO:0035438">
    <property type="term" value="F:cyclic-di-GMP binding"/>
    <property type="evidence" value="ECO:0007669"/>
    <property type="project" value="InterPro"/>
</dbReference>
<dbReference type="PANTHER" id="PTHR43867">
    <property type="entry name" value="CELLULOSE SYNTHASE CATALYTIC SUBUNIT A [UDP-FORMING]"/>
    <property type="match status" value="1"/>
</dbReference>
<keyword evidence="5 11" id="KW-0808">Transferase</keyword>
<dbReference type="GO" id="GO:0006011">
    <property type="term" value="P:UDP-alpha-D-glucose metabolic process"/>
    <property type="evidence" value="ECO:0007669"/>
    <property type="project" value="InterPro"/>
</dbReference>
<keyword evidence="15" id="KW-1185">Reference proteome</keyword>
<evidence type="ECO:0000256" key="2">
    <source>
        <dbReference type="ARBA" id="ARBA00022475"/>
    </source>
</evidence>
<evidence type="ECO:0000313" key="15">
    <source>
        <dbReference type="Proteomes" id="UP000002743"/>
    </source>
</evidence>
<evidence type="ECO:0000256" key="5">
    <source>
        <dbReference type="ARBA" id="ARBA00022679"/>
    </source>
</evidence>
<keyword evidence="6 11" id="KW-0812">Transmembrane</keyword>
<name>C6X7P6_METGS</name>
<evidence type="ECO:0000313" key="14">
    <source>
        <dbReference type="EMBL" id="ACT49288.1"/>
    </source>
</evidence>
<dbReference type="Gene3D" id="2.40.10.220">
    <property type="entry name" value="predicted glycosyltransferase like domains"/>
    <property type="match status" value="1"/>
</dbReference>
<feature type="transmembrane region" description="Helical" evidence="11">
    <location>
        <begin position="522"/>
        <end position="549"/>
    </location>
</feature>
<keyword evidence="2 11" id="KW-1003">Cell membrane</keyword>
<evidence type="ECO:0000256" key="10">
    <source>
        <dbReference type="ARBA" id="ARBA00048682"/>
    </source>
</evidence>
<feature type="transmembrane region" description="Helical" evidence="11">
    <location>
        <begin position="110"/>
        <end position="131"/>
    </location>
</feature>
<dbReference type="InterPro" id="IPR009875">
    <property type="entry name" value="PilZ_domain"/>
</dbReference>
<protein>
    <recommendedName>
        <fullName evidence="11">Cellulose synthase catalytic subunit [UDP-forming]</fullName>
        <ecNumber evidence="11">2.4.1.12</ecNumber>
    </recommendedName>
</protein>
<keyword evidence="3 11" id="KW-0997">Cell inner membrane</keyword>
<evidence type="ECO:0000256" key="7">
    <source>
        <dbReference type="ARBA" id="ARBA00022916"/>
    </source>
</evidence>
<feature type="domain" description="Glycosyltransferase 2-like" evidence="13">
    <location>
        <begin position="248"/>
        <end position="438"/>
    </location>
</feature>
<keyword evidence="11" id="KW-0973">c-di-GMP</keyword>
<dbReference type="InterPro" id="IPR050321">
    <property type="entry name" value="Glycosyltr_2/OpgH_subfam"/>
</dbReference>
<dbReference type="EMBL" id="CP001674">
    <property type="protein sequence ID" value="ACT49288.1"/>
    <property type="molecule type" value="Genomic_DNA"/>
</dbReference>
<dbReference type="CAZy" id="GT2">
    <property type="family name" value="Glycosyltransferase Family 2"/>
</dbReference>
<dbReference type="InterPro" id="IPR001173">
    <property type="entry name" value="Glyco_trans_2-like"/>
</dbReference>
<feature type="domain" description="PilZ" evidence="12">
    <location>
        <begin position="585"/>
        <end position="685"/>
    </location>
</feature>
<dbReference type="Pfam" id="PF07238">
    <property type="entry name" value="PilZ"/>
    <property type="match status" value="1"/>
</dbReference>
<comment type="catalytic activity">
    <reaction evidence="10 11">
        <text>[(1-&gt;4)-beta-D-glucosyl](n) + UDP-alpha-D-glucose = [(1-&gt;4)-beta-D-glucosyl](n+1) + UDP + H(+)</text>
        <dbReference type="Rhea" id="RHEA:19929"/>
        <dbReference type="Rhea" id="RHEA-COMP:10033"/>
        <dbReference type="Rhea" id="RHEA-COMP:10034"/>
        <dbReference type="ChEBI" id="CHEBI:15378"/>
        <dbReference type="ChEBI" id="CHEBI:18246"/>
        <dbReference type="ChEBI" id="CHEBI:58223"/>
        <dbReference type="ChEBI" id="CHEBI:58885"/>
        <dbReference type="EC" id="2.4.1.12"/>
    </reaction>
</comment>
<evidence type="ECO:0000259" key="13">
    <source>
        <dbReference type="Pfam" id="PF13632"/>
    </source>
</evidence>
<dbReference type="OrthoDB" id="9806824at2"/>
<dbReference type="STRING" id="582744.Msip34_0039"/>
<comment type="pathway">
    <text evidence="11">Glycan metabolism; bacterial cellulose biosynthesis.</text>
</comment>
<gene>
    <name evidence="14" type="ordered locus">Msip34_0039</name>
</gene>
<dbReference type="NCBIfam" id="TIGR03030">
    <property type="entry name" value="CelA"/>
    <property type="match status" value="1"/>
</dbReference>
<dbReference type="EC" id="2.4.1.12" evidence="11"/>
<dbReference type="RefSeq" id="WP_015829085.1">
    <property type="nucleotide sequence ID" value="NC_012969.1"/>
</dbReference>
<evidence type="ECO:0000256" key="6">
    <source>
        <dbReference type="ARBA" id="ARBA00022692"/>
    </source>
</evidence>
<feature type="transmembrane region" description="Helical" evidence="11">
    <location>
        <begin position="561"/>
        <end position="580"/>
    </location>
</feature>
<dbReference type="KEGG" id="mei:Msip34_0039"/>
<feature type="transmembrane region" description="Helical" evidence="11">
    <location>
        <begin position="48"/>
        <end position="66"/>
    </location>
</feature>
<dbReference type="Pfam" id="PF13632">
    <property type="entry name" value="Glyco_trans_2_3"/>
    <property type="match status" value="1"/>
</dbReference>
<evidence type="ECO:0000259" key="12">
    <source>
        <dbReference type="Pfam" id="PF07238"/>
    </source>
</evidence>
<dbReference type="GO" id="GO:0005886">
    <property type="term" value="C:plasma membrane"/>
    <property type="evidence" value="ECO:0007669"/>
    <property type="project" value="UniProtKB-SubCell"/>
</dbReference>
<dbReference type="UniPathway" id="UPA00694"/>
<dbReference type="SUPFAM" id="SSF53448">
    <property type="entry name" value="Nucleotide-diphospho-sugar transferases"/>
    <property type="match status" value="1"/>
</dbReference>
<feature type="transmembrane region" description="Helical" evidence="11">
    <location>
        <begin position="421"/>
        <end position="442"/>
    </location>
</feature>
<dbReference type="GO" id="GO:0016760">
    <property type="term" value="F:cellulose synthase (UDP-forming) activity"/>
    <property type="evidence" value="ECO:0007669"/>
    <property type="project" value="UniProtKB-EC"/>
</dbReference>
<keyword evidence="9 11" id="KW-0472">Membrane</keyword>
<dbReference type="InterPro" id="IPR003919">
    <property type="entry name" value="Cell_synth_A"/>
</dbReference>
<organism evidence="14 15">
    <name type="scientific">Methylovorus glucosotrophus (strain SIP3-4)</name>
    <dbReference type="NCBI Taxonomy" id="582744"/>
    <lineage>
        <taxon>Bacteria</taxon>
        <taxon>Pseudomonadati</taxon>
        <taxon>Pseudomonadota</taxon>
        <taxon>Betaproteobacteria</taxon>
        <taxon>Nitrosomonadales</taxon>
        <taxon>Methylophilaceae</taxon>
        <taxon>Methylovorus</taxon>
    </lineage>
</organism>
<keyword evidence="7 11" id="KW-0135">Cellulose biosynthesis</keyword>
<sequence>MKSKALFPFFNEDPKSQSLSIGWLLLGFASLLMYLLKVSIDVFDLQRQLMLSWGVFVILACMYKWQVTKRPPWRFLFILLSGFLALRYLIWRSTETLIYTGPLDFIAMTLLYLAEVYSLTIYMLGILLNLWPLRNRPLKLPPNLADYPTVDVFIPTYDESDDIIRITTIAASQIDYPKDKLRIHICDDGSTINKRNNPATAEVAWARYYRLRRLAQDLGANYITRETNVAAKAGNLNHALHQTHGELFLVLDCDHVPTHDILRRTVGFFAADPKLFLVQTPHFFINPTPVEKNLIGVGNPNRENDMFYKEIHRSLDFWNSSYFCGSAALLRRRYVMEVGGIAGKTITEDAETSFHLHSLGYNSIYLDRPMVCGLSPESYKDYILQRTRWAQGMVQLFLLSNPLMAKGLSFHQRLCYFNFCFYWFFGLARVMFFIAPALFLLLSLKIYFASFTQVISYAVPYIFSTFMLMDFFYGRARQPFFSEIYESVQSIFLAPAVIAVLFNPHKPSFKVTPKGNTQEQDFLNPLAAIFFVIILVNILAIGAGVISWFTDPILRDTLSVTAVWCTYNVVLAVISLGAFWERKQMRQFHRINVEESVRMRLPGGDAEYTGETMDLSITGLGFKVKLPQAPKVSDPVILETTSSDGRKFVFNAVFKRVIERNGVFYCGTEFVLDKQSYAQAVAYLYGDSGRWTRFWAKKTRNEKTFRMLGHLFVSGIKGMAESFGIMTSSGVQYLMALQRKYAKK</sequence>
<evidence type="ECO:0000256" key="11">
    <source>
        <dbReference type="RuleBase" id="RU365020"/>
    </source>
</evidence>
<dbReference type="SUPFAM" id="SSF141371">
    <property type="entry name" value="PilZ domain-like"/>
    <property type="match status" value="1"/>
</dbReference>
<comment type="cofactor">
    <cofactor evidence="11">
        <name>Mg(2+)</name>
        <dbReference type="ChEBI" id="CHEBI:18420"/>
    </cofactor>
</comment>
<dbReference type="eggNOG" id="COG1215">
    <property type="taxonomic scope" value="Bacteria"/>
</dbReference>
<evidence type="ECO:0000256" key="1">
    <source>
        <dbReference type="ARBA" id="ARBA00004429"/>
    </source>
</evidence>
<dbReference type="CDD" id="cd06421">
    <property type="entry name" value="CESA_CelA_like"/>
    <property type="match status" value="1"/>
</dbReference>
<evidence type="ECO:0000256" key="9">
    <source>
        <dbReference type="ARBA" id="ARBA00023136"/>
    </source>
</evidence>
<reference evidence="14" key="1">
    <citation type="journal article" date="2011" name="J. Bacteriol.">
        <title>Genomes of three methylotrophs from a single niche uncover genetic and metabolic divergence of Methylophilaceae.</title>
        <authorList>
            <person name="Lapidus A."/>
            <person name="Clum A."/>
            <person name="Labutti K."/>
            <person name="Kaluzhnaya M.G."/>
            <person name="Lim S."/>
            <person name="Beck D.A."/>
            <person name="Glavina Del Rio T."/>
            <person name="Nolan M."/>
            <person name="Mavromatis K."/>
            <person name="Huntemann M."/>
            <person name="Lucas S."/>
            <person name="Lidstrom M.E."/>
            <person name="Ivanova N."/>
            <person name="Chistoserdova L."/>
        </authorList>
    </citation>
    <scope>NUCLEOTIDE SEQUENCE [LARGE SCALE GENOMIC DNA]</scope>
    <source>
        <strain evidence="14">SIP3-4</strain>
    </source>
</reference>
<feature type="transmembrane region" description="Helical" evidence="11">
    <location>
        <begin position="72"/>
        <end position="90"/>
    </location>
</feature>
<comment type="function">
    <text evidence="11">Catalytic subunit of cellulose synthase. It polymerizes uridine 5'-diphosphate glucose to cellulose.</text>
</comment>
<proteinExistence type="predicted"/>
<dbReference type="HOGENOM" id="CLU_011907_0_1_4"/>
<evidence type="ECO:0000256" key="8">
    <source>
        <dbReference type="ARBA" id="ARBA00022989"/>
    </source>
</evidence>
<keyword evidence="8 11" id="KW-1133">Transmembrane helix</keyword>
<evidence type="ECO:0000256" key="4">
    <source>
        <dbReference type="ARBA" id="ARBA00022676"/>
    </source>
</evidence>
<dbReference type="Proteomes" id="UP000002743">
    <property type="component" value="Chromosome"/>
</dbReference>
<dbReference type="PANTHER" id="PTHR43867:SF2">
    <property type="entry name" value="CELLULOSE SYNTHASE CATALYTIC SUBUNIT A [UDP-FORMING]"/>
    <property type="match status" value="1"/>
</dbReference>
<evidence type="ECO:0000256" key="3">
    <source>
        <dbReference type="ARBA" id="ARBA00022519"/>
    </source>
</evidence>
<dbReference type="InterPro" id="IPR029044">
    <property type="entry name" value="Nucleotide-diphossugar_trans"/>
</dbReference>
<dbReference type="PRINTS" id="PR01439">
    <property type="entry name" value="CELLSNTHASEA"/>
</dbReference>
<dbReference type="AlphaFoldDB" id="C6X7P6"/>
<feature type="transmembrane region" description="Helical" evidence="11">
    <location>
        <begin position="20"/>
        <end position="36"/>
    </location>
</feature>
<dbReference type="GO" id="GO:0030244">
    <property type="term" value="P:cellulose biosynthetic process"/>
    <property type="evidence" value="ECO:0007669"/>
    <property type="project" value="UniProtKB-KW"/>
</dbReference>
<comment type="subcellular location">
    <subcellularLocation>
        <location evidence="1">Cell inner membrane</location>
        <topology evidence="1">Multi-pass membrane protein</topology>
    </subcellularLocation>
</comment>
<keyword evidence="4 11" id="KW-0328">Glycosyltransferase</keyword>
<dbReference type="Gene3D" id="3.90.550.10">
    <property type="entry name" value="Spore Coat Polysaccharide Biosynthesis Protein SpsA, Chain A"/>
    <property type="match status" value="1"/>
</dbReference>